<dbReference type="Gene3D" id="3.10.450.50">
    <property type="match status" value="1"/>
</dbReference>
<dbReference type="EMBL" id="FQYK01000001">
    <property type="protein sequence ID" value="SHI37978.1"/>
    <property type="molecule type" value="Genomic_DNA"/>
</dbReference>
<evidence type="ECO:0000256" key="1">
    <source>
        <dbReference type="SAM" id="SignalP"/>
    </source>
</evidence>
<evidence type="ECO:0000313" key="3">
    <source>
        <dbReference type="EMBL" id="SHI37978.1"/>
    </source>
</evidence>
<dbReference type="OrthoDB" id="120856at2"/>
<dbReference type="Pfam" id="PF14534">
    <property type="entry name" value="DUF4440"/>
    <property type="match status" value="1"/>
</dbReference>
<dbReference type="eggNOG" id="COG4319">
    <property type="taxonomic scope" value="Bacteria"/>
</dbReference>
<name>A0A1M6ANR9_9FLAO</name>
<organism evidence="3 4">
    <name type="scientific">Algibacter luteus</name>
    <dbReference type="NCBI Taxonomy" id="1178825"/>
    <lineage>
        <taxon>Bacteria</taxon>
        <taxon>Pseudomonadati</taxon>
        <taxon>Bacteroidota</taxon>
        <taxon>Flavobacteriia</taxon>
        <taxon>Flavobacteriales</taxon>
        <taxon>Flavobacteriaceae</taxon>
        <taxon>Algibacter</taxon>
    </lineage>
</organism>
<evidence type="ECO:0000259" key="2">
    <source>
        <dbReference type="Pfam" id="PF14534"/>
    </source>
</evidence>
<dbReference type="AlphaFoldDB" id="A0A1M6ANR9"/>
<feature type="domain" description="DUF4440" evidence="2">
    <location>
        <begin position="32"/>
        <end position="137"/>
    </location>
</feature>
<dbReference type="SUPFAM" id="SSF54427">
    <property type="entry name" value="NTF2-like"/>
    <property type="match status" value="1"/>
</dbReference>
<evidence type="ECO:0000313" key="4">
    <source>
        <dbReference type="Proteomes" id="UP000184396"/>
    </source>
</evidence>
<gene>
    <name evidence="3" type="ORF">SAMN05216261_0527</name>
</gene>
<dbReference type="InterPro" id="IPR032710">
    <property type="entry name" value="NTF2-like_dom_sf"/>
</dbReference>
<keyword evidence="4" id="KW-1185">Reference proteome</keyword>
<protein>
    <recommendedName>
        <fullName evidence="2">DUF4440 domain-containing protein</fullName>
    </recommendedName>
</protein>
<reference evidence="3 4" key="1">
    <citation type="submission" date="2016-11" db="EMBL/GenBank/DDBJ databases">
        <authorList>
            <person name="Jaros S."/>
            <person name="Januszkiewicz K."/>
            <person name="Wedrychowicz H."/>
        </authorList>
    </citation>
    <scope>NUCLEOTIDE SEQUENCE [LARGE SCALE GENOMIC DNA]</scope>
    <source>
        <strain evidence="3 4">CGMCC 1.12213</strain>
    </source>
</reference>
<dbReference type="Proteomes" id="UP000184396">
    <property type="component" value="Unassembled WGS sequence"/>
</dbReference>
<dbReference type="InterPro" id="IPR027843">
    <property type="entry name" value="DUF4440"/>
</dbReference>
<dbReference type="RefSeq" id="WP_019386138.1">
    <property type="nucleotide sequence ID" value="NZ_ALIH01000001.1"/>
</dbReference>
<accession>A0A1M6ANR9</accession>
<dbReference type="STRING" id="1178825.SAMN05216261_0527"/>
<feature type="signal peptide" evidence="1">
    <location>
        <begin position="1"/>
        <end position="18"/>
    </location>
</feature>
<proteinExistence type="predicted"/>
<sequence>MKKLIVLLCLICFCNTYAQSNEEDDIKAINKVLKKQRIAWSNNNLEEFMEGYWKSDSLKFYGSNGVTYGWDNTLERYQKAYPTKNHTGKLSFRINDVTKISEGAYYVLGEYHIKREVGNADGIFMIILKKINGEWKIIADTST</sequence>
<feature type="chain" id="PRO_5009915814" description="DUF4440 domain-containing protein" evidence="1">
    <location>
        <begin position="19"/>
        <end position="143"/>
    </location>
</feature>
<keyword evidence="1" id="KW-0732">Signal</keyword>